<dbReference type="InterPro" id="IPR011576">
    <property type="entry name" value="Pyridox_Oxase_N"/>
</dbReference>
<feature type="domain" description="Pyridoxamine 5'-phosphate oxidase N-terminal" evidence="1">
    <location>
        <begin position="3"/>
        <end position="85"/>
    </location>
</feature>
<reference evidence="2 3" key="1">
    <citation type="submission" date="2019-03" db="EMBL/GenBank/DDBJ databases">
        <title>Sequencing the genomes of 1000 actinobacteria strains.</title>
        <authorList>
            <person name="Klenk H.-P."/>
        </authorList>
    </citation>
    <scope>NUCLEOTIDE SEQUENCE [LARGE SCALE GENOMIC DNA]</scope>
    <source>
        <strain evidence="2 3">DSM 18936</strain>
    </source>
</reference>
<dbReference type="OrthoDB" id="7058606at2"/>
<dbReference type="SUPFAM" id="SSF50475">
    <property type="entry name" value="FMN-binding split barrel"/>
    <property type="match status" value="1"/>
</dbReference>
<dbReference type="AlphaFoldDB" id="A0A4V3EIP5"/>
<dbReference type="RefSeq" id="WP_133867440.1">
    <property type="nucleotide sequence ID" value="NZ_SOAU01000001.1"/>
</dbReference>
<accession>A0A4V3EIP5</accession>
<evidence type="ECO:0000313" key="3">
    <source>
        <dbReference type="Proteomes" id="UP000294558"/>
    </source>
</evidence>
<evidence type="ECO:0000313" key="2">
    <source>
        <dbReference type="EMBL" id="TDT14938.1"/>
    </source>
</evidence>
<proteinExistence type="predicted"/>
<keyword evidence="3" id="KW-1185">Reference proteome</keyword>
<evidence type="ECO:0000259" key="1">
    <source>
        <dbReference type="Pfam" id="PF01243"/>
    </source>
</evidence>
<sequence>MIDEAKAFLLEGPRVATLVMVRDDGSPIGVPVWFDWDGEVVRMFAAGDSKKVDRLRDRPAASLVIHNTVDEPEAWIAWDGDVTIGGPGAGELALRLARRYWDLDDPSRKATYDAWAEAPDTFVLLVMTPSRIRSG</sequence>
<gene>
    <name evidence="2" type="ORF">BDK89_0497</name>
</gene>
<dbReference type="Gene3D" id="2.30.110.10">
    <property type="entry name" value="Electron Transport, Fmn-binding Protein, Chain A"/>
    <property type="match status" value="1"/>
</dbReference>
<dbReference type="Pfam" id="PF01243">
    <property type="entry name" value="PNPOx_N"/>
    <property type="match status" value="1"/>
</dbReference>
<dbReference type="Proteomes" id="UP000294558">
    <property type="component" value="Unassembled WGS sequence"/>
</dbReference>
<protein>
    <submittedName>
        <fullName evidence="2">Pyridoxamine 5'-phosphate oxidase</fullName>
    </submittedName>
</protein>
<organism evidence="2 3">
    <name type="scientific">Ilumatobacter fluminis</name>
    <dbReference type="NCBI Taxonomy" id="467091"/>
    <lineage>
        <taxon>Bacteria</taxon>
        <taxon>Bacillati</taxon>
        <taxon>Actinomycetota</taxon>
        <taxon>Acidimicrobiia</taxon>
        <taxon>Acidimicrobiales</taxon>
        <taxon>Ilumatobacteraceae</taxon>
        <taxon>Ilumatobacter</taxon>
    </lineage>
</organism>
<dbReference type="EMBL" id="SOAU01000001">
    <property type="protein sequence ID" value="TDT14938.1"/>
    <property type="molecule type" value="Genomic_DNA"/>
</dbReference>
<name>A0A4V3EIP5_9ACTN</name>
<dbReference type="InterPro" id="IPR012349">
    <property type="entry name" value="Split_barrel_FMN-bd"/>
</dbReference>
<comment type="caution">
    <text evidence="2">The sequence shown here is derived from an EMBL/GenBank/DDBJ whole genome shotgun (WGS) entry which is preliminary data.</text>
</comment>